<dbReference type="PRINTS" id="PR00038">
    <property type="entry name" value="HTHLUXR"/>
</dbReference>
<reference evidence="7" key="1">
    <citation type="submission" date="2017-01" db="EMBL/GenBank/DDBJ databases">
        <authorList>
            <person name="Varghese N."/>
            <person name="Submissions S."/>
        </authorList>
    </citation>
    <scope>NUCLEOTIDE SEQUENCE [LARGE SCALE GENOMIC DNA]</scope>
    <source>
        <strain evidence="7">LP100</strain>
    </source>
</reference>
<dbReference type="AlphaFoldDB" id="A0A1R3WXZ5"/>
<protein>
    <submittedName>
        <fullName evidence="6">Two component transcriptional regulator, LuxR family</fullName>
    </submittedName>
</protein>
<dbReference type="SMART" id="SM00448">
    <property type="entry name" value="REC"/>
    <property type="match status" value="1"/>
</dbReference>
<dbReference type="CDD" id="cd17535">
    <property type="entry name" value="REC_NarL-like"/>
    <property type="match status" value="1"/>
</dbReference>
<accession>A0A1R3WXZ5</accession>
<dbReference type="Pfam" id="PF00196">
    <property type="entry name" value="GerE"/>
    <property type="match status" value="1"/>
</dbReference>
<keyword evidence="2" id="KW-0238">DNA-binding</keyword>
<feature type="modified residue" description="4-aspartylphosphate" evidence="3">
    <location>
        <position position="58"/>
    </location>
</feature>
<dbReference type="GO" id="GO:0006355">
    <property type="term" value="P:regulation of DNA-templated transcription"/>
    <property type="evidence" value="ECO:0007669"/>
    <property type="project" value="InterPro"/>
</dbReference>
<feature type="domain" description="Response regulatory" evidence="5">
    <location>
        <begin position="7"/>
        <end position="123"/>
    </location>
</feature>
<dbReference type="EMBL" id="FTPP01000001">
    <property type="protein sequence ID" value="SIT83416.1"/>
    <property type="molecule type" value="Genomic_DNA"/>
</dbReference>
<dbReference type="OrthoDB" id="9797341at2"/>
<sequence length="218" mass="24021">MLEEKISLIIAEDHVVLRQGLRALLEKDTDLEIVGEAENGREVLHLLAEKQVDIVLMDVNMPVMDGFEATAEIRKNFPETKVIALSMHSNLPFVQKMLDSGAAGYLPKTANSNELSAAIKLVASGTRYISGNLSIQLLEQSIMKEGQYVQKAGADKGLSKRELEVLALVAEGYTNVEIADKLFTSKRTVETHRQNILEKTQAKNTASLIKYAVENGII</sequence>
<dbReference type="STRING" id="1317125.SAMN05444128_1261"/>
<evidence type="ECO:0000256" key="3">
    <source>
        <dbReference type="PROSITE-ProRule" id="PRU00169"/>
    </source>
</evidence>
<dbReference type="InterPro" id="IPR039420">
    <property type="entry name" value="WalR-like"/>
</dbReference>
<dbReference type="GO" id="GO:0000160">
    <property type="term" value="P:phosphorelay signal transduction system"/>
    <property type="evidence" value="ECO:0007669"/>
    <property type="project" value="InterPro"/>
</dbReference>
<dbReference type="CDD" id="cd06170">
    <property type="entry name" value="LuxR_C_like"/>
    <property type="match status" value="1"/>
</dbReference>
<evidence type="ECO:0000313" key="6">
    <source>
        <dbReference type="EMBL" id="SIT83416.1"/>
    </source>
</evidence>
<dbReference type="Proteomes" id="UP000187181">
    <property type="component" value="Unassembled WGS sequence"/>
</dbReference>
<dbReference type="Gene3D" id="3.40.50.2300">
    <property type="match status" value="1"/>
</dbReference>
<dbReference type="PROSITE" id="PS50043">
    <property type="entry name" value="HTH_LUXR_2"/>
    <property type="match status" value="1"/>
</dbReference>
<dbReference type="SUPFAM" id="SSF46894">
    <property type="entry name" value="C-terminal effector domain of the bipartite response regulators"/>
    <property type="match status" value="1"/>
</dbReference>
<dbReference type="SMART" id="SM00421">
    <property type="entry name" value="HTH_LUXR"/>
    <property type="match status" value="1"/>
</dbReference>
<feature type="domain" description="HTH luxR-type" evidence="4">
    <location>
        <begin position="151"/>
        <end position="216"/>
    </location>
</feature>
<dbReference type="SUPFAM" id="SSF52172">
    <property type="entry name" value="CheY-like"/>
    <property type="match status" value="1"/>
</dbReference>
<evidence type="ECO:0000259" key="5">
    <source>
        <dbReference type="PROSITE" id="PS50110"/>
    </source>
</evidence>
<gene>
    <name evidence="6" type="ORF">SAMN05444128_1261</name>
</gene>
<dbReference type="PANTHER" id="PTHR43214:SF43">
    <property type="entry name" value="TWO-COMPONENT RESPONSE REGULATOR"/>
    <property type="match status" value="1"/>
</dbReference>
<proteinExistence type="predicted"/>
<dbReference type="InterPro" id="IPR016032">
    <property type="entry name" value="Sig_transdc_resp-reg_C-effctor"/>
</dbReference>
<dbReference type="InterPro" id="IPR000792">
    <property type="entry name" value="Tscrpt_reg_LuxR_C"/>
</dbReference>
<evidence type="ECO:0000256" key="1">
    <source>
        <dbReference type="ARBA" id="ARBA00022553"/>
    </source>
</evidence>
<dbReference type="PANTHER" id="PTHR43214">
    <property type="entry name" value="TWO-COMPONENT RESPONSE REGULATOR"/>
    <property type="match status" value="1"/>
</dbReference>
<organism evidence="6 7">
    <name type="scientific">Pontibacter indicus</name>
    <dbReference type="NCBI Taxonomy" id="1317125"/>
    <lineage>
        <taxon>Bacteria</taxon>
        <taxon>Pseudomonadati</taxon>
        <taxon>Bacteroidota</taxon>
        <taxon>Cytophagia</taxon>
        <taxon>Cytophagales</taxon>
        <taxon>Hymenobacteraceae</taxon>
        <taxon>Pontibacter</taxon>
    </lineage>
</organism>
<evidence type="ECO:0000259" key="4">
    <source>
        <dbReference type="PROSITE" id="PS50043"/>
    </source>
</evidence>
<dbReference type="RefSeq" id="WP_076666697.1">
    <property type="nucleotide sequence ID" value="NZ_FTPP01000001.1"/>
</dbReference>
<dbReference type="Pfam" id="PF00072">
    <property type="entry name" value="Response_reg"/>
    <property type="match status" value="1"/>
</dbReference>
<dbReference type="PROSITE" id="PS50110">
    <property type="entry name" value="RESPONSE_REGULATORY"/>
    <property type="match status" value="1"/>
</dbReference>
<dbReference type="InterPro" id="IPR011006">
    <property type="entry name" value="CheY-like_superfamily"/>
</dbReference>
<keyword evidence="7" id="KW-1185">Reference proteome</keyword>
<keyword evidence="1 3" id="KW-0597">Phosphoprotein</keyword>
<evidence type="ECO:0000313" key="7">
    <source>
        <dbReference type="Proteomes" id="UP000187181"/>
    </source>
</evidence>
<name>A0A1R3WXZ5_9BACT</name>
<dbReference type="InterPro" id="IPR001789">
    <property type="entry name" value="Sig_transdc_resp-reg_receiver"/>
</dbReference>
<evidence type="ECO:0000256" key="2">
    <source>
        <dbReference type="ARBA" id="ARBA00023125"/>
    </source>
</evidence>
<dbReference type="InterPro" id="IPR058245">
    <property type="entry name" value="NreC/VraR/RcsB-like_REC"/>
</dbReference>
<dbReference type="GO" id="GO:0003677">
    <property type="term" value="F:DNA binding"/>
    <property type="evidence" value="ECO:0007669"/>
    <property type="project" value="UniProtKB-KW"/>
</dbReference>